<keyword evidence="2" id="KW-0378">Hydrolase</keyword>
<dbReference type="CDD" id="cd00519">
    <property type="entry name" value="Lipase_3"/>
    <property type="match status" value="1"/>
</dbReference>
<dbReference type="Pfam" id="PF01764">
    <property type="entry name" value="Lipase_3"/>
    <property type="match status" value="1"/>
</dbReference>
<gene>
    <name evidence="2" type="ORF">V0R53_00020</name>
</gene>
<dbReference type="Gene3D" id="3.40.50.1820">
    <property type="entry name" value="alpha/beta hydrolase"/>
    <property type="match status" value="1"/>
</dbReference>
<dbReference type="InterPro" id="IPR051218">
    <property type="entry name" value="Sec_MonoDiacylglyc_Lipase"/>
</dbReference>
<proteinExistence type="predicted"/>
<dbReference type="EMBL" id="JAZDQP010000001">
    <property type="protein sequence ID" value="MEE1864769.1"/>
    <property type="molecule type" value="Genomic_DNA"/>
</dbReference>
<dbReference type="PANTHER" id="PTHR45856:SF24">
    <property type="entry name" value="FUNGAL LIPASE-LIKE DOMAIN-CONTAINING PROTEIN"/>
    <property type="match status" value="1"/>
</dbReference>
<name>A0AB35WRP2_9PSED</name>
<dbReference type="RefSeq" id="WP_330078452.1">
    <property type="nucleotide sequence ID" value="NZ_JAZDCU010000001.1"/>
</dbReference>
<dbReference type="EC" id="3.1.1.-" evidence="2"/>
<dbReference type="PANTHER" id="PTHR45856">
    <property type="entry name" value="ALPHA/BETA-HYDROLASES SUPERFAMILY PROTEIN"/>
    <property type="match status" value="1"/>
</dbReference>
<dbReference type="InterPro" id="IPR002921">
    <property type="entry name" value="Fungal_lipase-type"/>
</dbReference>
<accession>A0AB35WRP2</accession>
<evidence type="ECO:0000313" key="3">
    <source>
        <dbReference type="Proteomes" id="UP001307839"/>
    </source>
</evidence>
<reference evidence="2 3" key="1">
    <citation type="submission" date="2024-01" db="EMBL/GenBank/DDBJ databases">
        <title>Unpublished Manusciprt.</title>
        <authorList>
            <person name="Duman M."/>
            <person name="Valdes E.G."/>
            <person name="Ajmi N."/>
            <person name="Altun S."/>
            <person name="Saticioglu I.B."/>
        </authorList>
    </citation>
    <scope>NUCLEOTIDE SEQUENCE [LARGE SCALE GENOMIC DNA]</scope>
    <source>
        <strain evidence="2 3">120P</strain>
    </source>
</reference>
<dbReference type="SUPFAM" id="SSF53474">
    <property type="entry name" value="alpha/beta-Hydrolases"/>
    <property type="match status" value="1"/>
</dbReference>
<organism evidence="2 3">
    <name type="scientific">Pseudomonas auratipiscis</name>
    <dbReference type="NCBI Taxonomy" id="3115853"/>
    <lineage>
        <taxon>Bacteria</taxon>
        <taxon>Pseudomonadati</taxon>
        <taxon>Pseudomonadota</taxon>
        <taxon>Gammaproteobacteria</taxon>
        <taxon>Pseudomonadales</taxon>
        <taxon>Pseudomonadaceae</taxon>
        <taxon>Pseudomonas</taxon>
    </lineage>
</organism>
<dbReference type="GO" id="GO:0006629">
    <property type="term" value="P:lipid metabolic process"/>
    <property type="evidence" value="ECO:0007669"/>
    <property type="project" value="InterPro"/>
</dbReference>
<dbReference type="GO" id="GO:0016787">
    <property type="term" value="F:hydrolase activity"/>
    <property type="evidence" value="ECO:0007669"/>
    <property type="project" value="UniProtKB-KW"/>
</dbReference>
<evidence type="ECO:0000259" key="1">
    <source>
        <dbReference type="Pfam" id="PF01764"/>
    </source>
</evidence>
<keyword evidence="3" id="KW-1185">Reference proteome</keyword>
<dbReference type="InterPro" id="IPR029058">
    <property type="entry name" value="AB_hydrolase_fold"/>
</dbReference>
<sequence length="768" mass="86104">MNFTPILDTGVKPFTGAIHICPYREHATSFHLVDEFGDGRAYANLLYEVIDYEGTIYTERLDESGQGKINHHFCGPITLKLNQSYTGENKYYEYLKDRDHYPLPITELQVRAEQTRFFNTTGARTSSNPAQESASVFYQVEVSELVEHIAHLPPLVSRTFPPDKYVHALFRQPAETAVGSHEQVNHVSAHILNGDTPATQRGAAPSPPTARGIALLPNRHYVLEVRPLRALRPMLSTADEFCALNMYQLALMATLSYTDFSQNPATHPVETGTVSFPTQPSSGNWFGHALAQFDELWQVDAAQHEGKAYYPLYEEVPYSKRLEVVPFDPQLYPELNDPKLGQEQEHPAKLHWLDDRLESQGTDTQAFITHHDELILISVRGTSEVLPDGLRDADARQVLFDEGVGNVHNGFYEAARVVAKFVFEYLKRFHSGQKLVITGHSLGGAIALILAEILRRDDRFELNILLYTYGAPRAGDATFVEGASALVHHRIVNHNDPVPSLPAPWMYFSMARIAKGFEVLPLSTAIGTLFLITGNTNLTGESYTHHGKLRHFMAVDLGLVGQSSILWEPGCRTITDRGCARVLQEIDGLPVRGSFWQQLLDNANHSMTGSYIPNCWATLRRWQKAREDNLKRITDSEFDRVSGALNSVIRQLNTLKAESGPRLRGDVQVKNTQISKLDREIRKLYMTQTRLRTLLEKTITQADVYGQFASQPELLAQVLLRWREHLENLAPAPLAMIPQSAADDDAAIASIVGGYVPGQPYNFDIESL</sequence>
<comment type="caution">
    <text evidence="2">The sequence shown here is derived from an EMBL/GenBank/DDBJ whole genome shotgun (WGS) entry which is preliminary data.</text>
</comment>
<dbReference type="AlphaFoldDB" id="A0AB35WRP2"/>
<dbReference type="Proteomes" id="UP001307839">
    <property type="component" value="Unassembled WGS sequence"/>
</dbReference>
<feature type="domain" description="Fungal lipase-type" evidence="1">
    <location>
        <begin position="377"/>
        <end position="503"/>
    </location>
</feature>
<protein>
    <submittedName>
        <fullName evidence="2">Lipase family protein</fullName>
        <ecNumber evidence="2">3.1.1.-</ecNumber>
    </submittedName>
</protein>
<evidence type="ECO:0000313" key="2">
    <source>
        <dbReference type="EMBL" id="MEE1864769.1"/>
    </source>
</evidence>